<dbReference type="PANTHER" id="PTHR21680:SF2">
    <property type="entry name" value="EXPRESSED PROTEIN"/>
    <property type="match status" value="1"/>
</dbReference>
<dbReference type="InterPro" id="IPR010422">
    <property type="entry name" value="Ccdc124/Oxs1"/>
</dbReference>
<proteinExistence type="predicted"/>
<dbReference type="PANTHER" id="PTHR21680">
    <property type="entry name" value="COILED-COIL DOMAIN-CONTAINING PROTEIN 124"/>
    <property type="match status" value="1"/>
</dbReference>
<sequence length="287" mass="32956">MRHVDRTGWPEEFWAQARKKNPEGAAPRARTEGHRRLPLYQPSFRSTARRRGGRAMPKKMGINSKAEAARARRGAAEAERRDREARAQEEAYWQAAEGPKSRSARRREEDAEKRVEAAARRAENRRLAELEQQQLAAAARRPDRKAARVGGPAVPKVTEAELARRREEERLRLQREAEAARKRQARTADEEEYGRVVLVANTNRDDSVIEARSVEDAIAKMSIAAEPALPPDRHPERRLKVSYRAFEEAELARLKEEKPGLTLHQYKDMIWKLWKKSPDNPLNQVAD</sequence>
<gene>
    <name evidence="3" type="ORF">URODEC1_LOCUS30581</name>
</gene>
<evidence type="ECO:0000259" key="2">
    <source>
        <dbReference type="Pfam" id="PF06244"/>
    </source>
</evidence>
<dbReference type="AlphaFoldDB" id="A0ABC8Y341"/>
<keyword evidence="4" id="KW-1185">Reference proteome</keyword>
<evidence type="ECO:0000256" key="1">
    <source>
        <dbReference type="SAM" id="MobiDB-lite"/>
    </source>
</evidence>
<reference evidence="3" key="1">
    <citation type="submission" date="2024-10" db="EMBL/GenBank/DDBJ databases">
        <authorList>
            <person name="Ryan C."/>
        </authorList>
    </citation>
    <scope>NUCLEOTIDE SEQUENCE [LARGE SCALE GENOMIC DNA]</scope>
</reference>
<organism evidence="3 4">
    <name type="scientific">Urochloa decumbens</name>
    <dbReference type="NCBI Taxonomy" id="240449"/>
    <lineage>
        <taxon>Eukaryota</taxon>
        <taxon>Viridiplantae</taxon>
        <taxon>Streptophyta</taxon>
        <taxon>Embryophyta</taxon>
        <taxon>Tracheophyta</taxon>
        <taxon>Spermatophyta</taxon>
        <taxon>Magnoliopsida</taxon>
        <taxon>Liliopsida</taxon>
        <taxon>Poales</taxon>
        <taxon>Poaceae</taxon>
        <taxon>PACMAD clade</taxon>
        <taxon>Panicoideae</taxon>
        <taxon>Panicodae</taxon>
        <taxon>Paniceae</taxon>
        <taxon>Melinidinae</taxon>
        <taxon>Urochloa</taxon>
    </lineage>
</organism>
<feature type="compositionally biased region" description="Basic and acidic residues" evidence="1">
    <location>
        <begin position="106"/>
        <end position="129"/>
    </location>
</feature>
<dbReference type="InterPro" id="IPR054414">
    <property type="entry name" value="Ccdc124/Oxs1_C"/>
</dbReference>
<feature type="domain" description="Coiled-coil" evidence="2">
    <location>
        <begin position="202"/>
        <end position="284"/>
    </location>
</feature>
<accession>A0ABC8Y341</accession>
<protein>
    <recommendedName>
        <fullName evidence="2">Coiled-coil domain-containing protein</fullName>
    </recommendedName>
</protein>
<feature type="compositionally biased region" description="Low complexity" evidence="1">
    <location>
        <begin position="130"/>
        <end position="139"/>
    </location>
</feature>
<feature type="compositionally biased region" description="Basic and acidic residues" evidence="1">
    <location>
        <begin position="67"/>
        <end position="89"/>
    </location>
</feature>
<evidence type="ECO:0000313" key="3">
    <source>
        <dbReference type="EMBL" id="CAL4937488.1"/>
    </source>
</evidence>
<dbReference type="EMBL" id="OZ075126">
    <property type="protein sequence ID" value="CAL4937488.1"/>
    <property type="molecule type" value="Genomic_DNA"/>
</dbReference>
<dbReference type="Pfam" id="PF06244">
    <property type="entry name" value="Ccdc124"/>
    <property type="match status" value="1"/>
</dbReference>
<dbReference type="Proteomes" id="UP001497457">
    <property type="component" value="Chromosome 16b"/>
</dbReference>
<name>A0ABC8Y341_9POAL</name>
<evidence type="ECO:0000313" key="4">
    <source>
        <dbReference type="Proteomes" id="UP001497457"/>
    </source>
</evidence>
<feature type="region of interest" description="Disordered" evidence="1">
    <location>
        <begin position="1"/>
        <end position="162"/>
    </location>
</feature>
<feature type="compositionally biased region" description="Basic residues" evidence="1">
    <location>
        <begin position="47"/>
        <end position="57"/>
    </location>
</feature>